<accession>A0A2X2CX46</accession>
<keyword evidence="4 7" id="KW-0812">Transmembrane</keyword>
<evidence type="ECO:0000256" key="1">
    <source>
        <dbReference type="ARBA" id="ARBA00004141"/>
    </source>
</evidence>
<evidence type="ECO:0000256" key="7">
    <source>
        <dbReference type="SAM" id="Phobius"/>
    </source>
</evidence>
<dbReference type="AlphaFoldDB" id="A0A2X2CX46"/>
<dbReference type="SUPFAM" id="SSF118215">
    <property type="entry name" value="Proton glutamate symport protein"/>
    <property type="match status" value="1"/>
</dbReference>
<proteinExistence type="inferred from homology"/>
<dbReference type="PANTHER" id="PTHR42865:SF5">
    <property type="entry name" value="L-CYSTINE TRANSPORTER TCYP"/>
    <property type="match status" value="1"/>
</dbReference>
<dbReference type="Pfam" id="PF00375">
    <property type="entry name" value="SDF"/>
    <property type="match status" value="1"/>
</dbReference>
<dbReference type="GO" id="GO:0015293">
    <property type="term" value="F:symporter activity"/>
    <property type="evidence" value="ECO:0007669"/>
    <property type="project" value="InterPro"/>
</dbReference>
<dbReference type="Gene3D" id="1.10.3860.10">
    <property type="entry name" value="Sodium:dicarboxylate symporter"/>
    <property type="match status" value="1"/>
</dbReference>
<keyword evidence="5 7" id="KW-1133">Transmembrane helix</keyword>
<evidence type="ECO:0000256" key="4">
    <source>
        <dbReference type="ARBA" id="ARBA00022692"/>
    </source>
</evidence>
<evidence type="ECO:0000313" key="9">
    <source>
        <dbReference type="Proteomes" id="UP000251485"/>
    </source>
</evidence>
<name>A0A2X2CX46_PROMI</name>
<evidence type="ECO:0000313" key="8">
    <source>
        <dbReference type="EMBL" id="SPZ04505.1"/>
    </source>
</evidence>
<dbReference type="PANTHER" id="PTHR42865">
    <property type="entry name" value="PROTON/GLUTAMATE-ASPARTATE SYMPORTER"/>
    <property type="match status" value="1"/>
</dbReference>
<gene>
    <name evidence="8" type="primary">tcyP_2</name>
    <name evidence="8" type="ORF">NCTC10975_05370</name>
</gene>
<dbReference type="InterPro" id="IPR036458">
    <property type="entry name" value="Na:dicarbo_symporter_sf"/>
</dbReference>
<dbReference type="GO" id="GO:0015184">
    <property type="term" value="F:L-cystine transmembrane transporter activity"/>
    <property type="evidence" value="ECO:0007669"/>
    <property type="project" value="TreeGrafter"/>
</dbReference>
<dbReference type="GO" id="GO:0005886">
    <property type="term" value="C:plasma membrane"/>
    <property type="evidence" value="ECO:0007669"/>
    <property type="project" value="TreeGrafter"/>
</dbReference>
<reference evidence="8 9" key="1">
    <citation type="submission" date="2018-06" db="EMBL/GenBank/DDBJ databases">
        <authorList>
            <consortium name="Pathogen Informatics"/>
            <person name="Doyle S."/>
        </authorList>
    </citation>
    <scope>NUCLEOTIDE SEQUENCE [LARGE SCALE GENOMIC DNA]</scope>
    <source>
        <strain evidence="8 9">NCTC10975</strain>
    </source>
</reference>
<keyword evidence="6 7" id="KW-0472">Membrane</keyword>
<keyword evidence="3" id="KW-0813">Transport</keyword>
<comment type="subcellular location">
    <subcellularLocation>
        <location evidence="1">Membrane</location>
        <topology evidence="1">Multi-pass membrane protein</topology>
    </subcellularLocation>
</comment>
<sequence>MKLVRIVMALTPYGVMALMTKVVASSNLHDIIQLGSFVVASYVALGLMFVVHGLLVGFTGLSPIKFFKKAGPLLAFAFTKSLECSQYSIKYRNTNSSHWCS</sequence>
<evidence type="ECO:0000256" key="2">
    <source>
        <dbReference type="ARBA" id="ARBA00006148"/>
    </source>
</evidence>
<organism evidence="8 9">
    <name type="scientific">Proteus mirabilis</name>
    <dbReference type="NCBI Taxonomy" id="584"/>
    <lineage>
        <taxon>Bacteria</taxon>
        <taxon>Pseudomonadati</taxon>
        <taxon>Pseudomonadota</taxon>
        <taxon>Gammaproteobacteria</taxon>
        <taxon>Enterobacterales</taxon>
        <taxon>Morganellaceae</taxon>
        <taxon>Proteus</taxon>
    </lineage>
</organism>
<dbReference type="Proteomes" id="UP000251485">
    <property type="component" value="Unassembled WGS sequence"/>
</dbReference>
<dbReference type="EMBL" id="UAUE01000046">
    <property type="protein sequence ID" value="SPZ04505.1"/>
    <property type="molecule type" value="Genomic_DNA"/>
</dbReference>
<dbReference type="InterPro" id="IPR001991">
    <property type="entry name" value="Na-dicarboxylate_symporter"/>
</dbReference>
<evidence type="ECO:0000256" key="5">
    <source>
        <dbReference type="ARBA" id="ARBA00022989"/>
    </source>
</evidence>
<evidence type="ECO:0000256" key="6">
    <source>
        <dbReference type="ARBA" id="ARBA00023136"/>
    </source>
</evidence>
<evidence type="ECO:0000256" key="3">
    <source>
        <dbReference type="ARBA" id="ARBA00022448"/>
    </source>
</evidence>
<protein>
    <submittedName>
        <fullName evidence="8">Sodium:dicarboxylate symporter</fullName>
    </submittedName>
</protein>
<comment type="similarity">
    <text evidence="2">Belongs to the dicarboxylate/amino acid:cation symporter (DAACS) (TC 2.A.23) family.</text>
</comment>
<feature type="transmembrane region" description="Helical" evidence="7">
    <location>
        <begin position="34"/>
        <end position="58"/>
    </location>
</feature>